<reference evidence="3" key="1">
    <citation type="journal article" date="2018" name="DNA Res.">
        <title>Multiple hybrid de novo genome assembly of finger millet, an orphan allotetraploid crop.</title>
        <authorList>
            <person name="Hatakeyama M."/>
            <person name="Aluri S."/>
            <person name="Balachadran M.T."/>
            <person name="Sivarajan S.R."/>
            <person name="Patrignani A."/>
            <person name="Gruter S."/>
            <person name="Poveda L."/>
            <person name="Shimizu-Inatsugi R."/>
            <person name="Baeten J."/>
            <person name="Francoijs K.J."/>
            <person name="Nataraja K.N."/>
            <person name="Reddy Y.A.N."/>
            <person name="Phadnis S."/>
            <person name="Ravikumar R.L."/>
            <person name="Schlapbach R."/>
            <person name="Sreeman S.M."/>
            <person name="Shimizu K.K."/>
        </authorList>
    </citation>
    <scope>NUCLEOTIDE SEQUENCE</scope>
</reference>
<dbReference type="EMBL" id="BQKI01000005">
    <property type="protein sequence ID" value="GJM94537.1"/>
    <property type="molecule type" value="Genomic_DNA"/>
</dbReference>
<dbReference type="AlphaFoldDB" id="A0AAV5C8C8"/>
<name>A0AAV5C8C8_ELECO</name>
<evidence type="ECO:0000259" key="2">
    <source>
        <dbReference type="Pfam" id="PF03478"/>
    </source>
</evidence>
<protein>
    <recommendedName>
        <fullName evidence="2">KIB1-4 beta-propeller domain-containing protein</fullName>
    </recommendedName>
</protein>
<proteinExistence type="predicted"/>
<accession>A0AAV5C8C8</accession>
<reference evidence="3" key="2">
    <citation type="submission" date="2021-12" db="EMBL/GenBank/DDBJ databases">
        <title>Resequencing data analysis of finger millet.</title>
        <authorList>
            <person name="Hatakeyama M."/>
            <person name="Aluri S."/>
            <person name="Balachadran M.T."/>
            <person name="Sivarajan S.R."/>
            <person name="Poveda L."/>
            <person name="Shimizu-Inatsugi R."/>
            <person name="Schlapbach R."/>
            <person name="Sreeman S.M."/>
            <person name="Shimizu K.K."/>
        </authorList>
    </citation>
    <scope>NUCLEOTIDE SEQUENCE</scope>
</reference>
<keyword evidence="4" id="KW-1185">Reference proteome</keyword>
<evidence type="ECO:0000313" key="3">
    <source>
        <dbReference type="EMBL" id="GJM94537.1"/>
    </source>
</evidence>
<feature type="compositionally biased region" description="Basic and acidic residues" evidence="1">
    <location>
        <begin position="185"/>
        <end position="202"/>
    </location>
</feature>
<gene>
    <name evidence="3" type="primary">ga11189</name>
    <name evidence="3" type="ORF">PR202_ga11189</name>
</gene>
<dbReference type="Pfam" id="PF03478">
    <property type="entry name" value="Beta-prop_KIB1-4"/>
    <property type="match status" value="1"/>
</dbReference>
<sequence>MSTFLWRPEDGNRIALPSMEKNLPLDCKCILSNKPSSSSCVVMVLDLYGFDYWVCPIGGSEWERHGYSITKYDDAKKELHMARRHGMAAVGGKIYYEITGYELGVVEFDPADAEPTLTSIEVDIPETVPIWSSYLSSSRARSCFSWSSSSRVRTCTRSQRTRSSVSQNNCYGWGLFVSDSTVDGASRRGRGDKGRPAADRGGARAAQGGANVEGGSDELDRARWWSSVSQGRA</sequence>
<feature type="domain" description="KIB1-4 beta-propeller" evidence="2">
    <location>
        <begin position="3"/>
        <end position="126"/>
    </location>
</feature>
<feature type="region of interest" description="Disordered" evidence="1">
    <location>
        <begin position="183"/>
        <end position="233"/>
    </location>
</feature>
<comment type="caution">
    <text evidence="3">The sequence shown here is derived from an EMBL/GenBank/DDBJ whole genome shotgun (WGS) entry which is preliminary data.</text>
</comment>
<evidence type="ECO:0000256" key="1">
    <source>
        <dbReference type="SAM" id="MobiDB-lite"/>
    </source>
</evidence>
<organism evidence="3 4">
    <name type="scientific">Eleusine coracana subsp. coracana</name>
    <dbReference type="NCBI Taxonomy" id="191504"/>
    <lineage>
        <taxon>Eukaryota</taxon>
        <taxon>Viridiplantae</taxon>
        <taxon>Streptophyta</taxon>
        <taxon>Embryophyta</taxon>
        <taxon>Tracheophyta</taxon>
        <taxon>Spermatophyta</taxon>
        <taxon>Magnoliopsida</taxon>
        <taxon>Liliopsida</taxon>
        <taxon>Poales</taxon>
        <taxon>Poaceae</taxon>
        <taxon>PACMAD clade</taxon>
        <taxon>Chloridoideae</taxon>
        <taxon>Cynodonteae</taxon>
        <taxon>Eleusininae</taxon>
        <taxon>Eleusine</taxon>
    </lineage>
</organism>
<dbReference type="Proteomes" id="UP001054889">
    <property type="component" value="Unassembled WGS sequence"/>
</dbReference>
<evidence type="ECO:0000313" key="4">
    <source>
        <dbReference type="Proteomes" id="UP001054889"/>
    </source>
</evidence>
<dbReference type="InterPro" id="IPR005174">
    <property type="entry name" value="KIB1-4_b-propeller"/>
</dbReference>